<feature type="domain" description="SH3b" evidence="4">
    <location>
        <begin position="154"/>
        <end position="216"/>
    </location>
</feature>
<feature type="chain" id="PRO_5047453803" evidence="3">
    <location>
        <begin position="24"/>
        <end position="639"/>
    </location>
</feature>
<keyword evidence="3" id="KW-0732">Signal</keyword>
<feature type="signal peptide" evidence="3">
    <location>
        <begin position="1"/>
        <end position="23"/>
    </location>
</feature>
<dbReference type="SMART" id="SM00287">
    <property type="entry name" value="SH3b"/>
    <property type="match status" value="2"/>
</dbReference>
<gene>
    <name evidence="6" type="ORF">J2S17_001001</name>
</gene>
<evidence type="ECO:0000256" key="3">
    <source>
        <dbReference type="SAM" id="SignalP"/>
    </source>
</evidence>
<accession>A0ABU0ACZ3</accession>
<protein>
    <submittedName>
        <fullName evidence="6">N-acetylmuramoyl-L-alanine amidase</fullName>
    </submittedName>
</protein>
<dbReference type="RefSeq" id="WP_307472458.1">
    <property type="nucleotide sequence ID" value="NZ_JAUSUB010000003.1"/>
</dbReference>
<keyword evidence="7" id="KW-1185">Reference proteome</keyword>
<dbReference type="PANTHER" id="PTHR30404">
    <property type="entry name" value="N-ACETYLMURAMOYL-L-ALANINE AMIDASE"/>
    <property type="match status" value="1"/>
</dbReference>
<evidence type="ECO:0000256" key="1">
    <source>
        <dbReference type="ARBA" id="ARBA00022801"/>
    </source>
</evidence>
<sequence length="639" mass="71202">MKQIMKLSLAVFVCMLIILTHQPSDRVDAAEQGKNGKITQAANMYKGPGKSFGVQSQVDSILVTYYQTVNGWTYTVGNNSQGWVWGEFIQPAEGVGIVSNVGANVYSYSEDWLVDNALKQSSSFVMFNEEKDWRNVSVGGRTGRIWGEFATKSSGIGTINIPQVNLYNGAGKATGIKGSLSEGREVKLTELKNGWRHIYTEEQEGWIWDEFISKTPYGAVYEGMLINPIRANVYHTSGKSGGIKGQIYSLDEREVPVRVFQHKNGWKYVRGMQSGGGRGVERFIEGWVWGEYITPFRSYDMMLGFPDRPVYADADTASEEVGKVKNATLIGAYERRNGFKKIKSGDLTGWVPVENLKRNLSGENAEGVVTTSSTVNVYRGPGKNYSTISSIPKDSDVNYYNLHNGWRYVDAGYTEGWVWGEYVDPSQQMTIFIDPGHGGTDPGASGYGLKEKDAMLNIALKLQAMFNSNSPYPVNIKLTRSTDSNDLTANGKNISPEESLRLRTEFAKNHQSTDKDVFISLHTYSGEGKESGGESNYPSAIAAQTADSRAEDSKLLAESIHARLIEFTRFEDRGVKETDDYVLTENVMPTALIQMGNIENEKDNHYISDQYDFGRKEAARAIYQGTMDYLEKKGYDMDK</sequence>
<dbReference type="SUPFAM" id="SSF53187">
    <property type="entry name" value="Zn-dependent exopeptidases"/>
    <property type="match status" value="1"/>
</dbReference>
<evidence type="ECO:0000313" key="6">
    <source>
        <dbReference type="EMBL" id="MDQ0269131.1"/>
    </source>
</evidence>
<evidence type="ECO:0000259" key="4">
    <source>
        <dbReference type="SMART" id="SM00287"/>
    </source>
</evidence>
<dbReference type="Gene3D" id="2.30.30.40">
    <property type="entry name" value="SH3 Domains"/>
    <property type="match status" value="2"/>
</dbReference>
<organism evidence="6 7">
    <name type="scientific">Cytobacillus purgationiresistens</name>
    <dbReference type="NCBI Taxonomy" id="863449"/>
    <lineage>
        <taxon>Bacteria</taxon>
        <taxon>Bacillati</taxon>
        <taxon>Bacillota</taxon>
        <taxon>Bacilli</taxon>
        <taxon>Bacillales</taxon>
        <taxon>Bacillaceae</taxon>
        <taxon>Cytobacillus</taxon>
    </lineage>
</organism>
<dbReference type="Gene3D" id="3.40.630.40">
    <property type="entry name" value="Zn-dependent exopeptidases"/>
    <property type="match status" value="1"/>
</dbReference>
<dbReference type="SMART" id="SM00646">
    <property type="entry name" value="Ami_3"/>
    <property type="match status" value="1"/>
</dbReference>
<evidence type="ECO:0000256" key="2">
    <source>
        <dbReference type="ARBA" id="ARBA00023316"/>
    </source>
</evidence>
<dbReference type="PANTHER" id="PTHR30404:SF0">
    <property type="entry name" value="N-ACETYLMURAMOYL-L-ALANINE AMIDASE AMIC"/>
    <property type="match status" value="1"/>
</dbReference>
<feature type="domain" description="MurNAc-LAA" evidence="5">
    <location>
        <begin position="504"/>
        <end position="627"/>
    </location>
</feature>
<dbReference type="EMBL" id="JAUSUB010000003">
    <property type="protein sequence ID" value="MDQ0269131.1"/>
    <property type="molecule type" value="Genomic_DNA"/>
</dbReference>
<name>A0ABU0ACZ3_9BACI</name>
<dbReference type="CDD" id="cd02696">
    <property type="entry name" value="MurNAc-LAA"/>
    <property type="match status" value="1"/>
</dbReference>
<comment type="caution">
    <text evidence="6">The sequence shown here is derived from an EMBL/GenBank/DDBJ whole genome shotgun (WGS) entry which is preliminary data.</text>
</comment>
<dbReference type="Pfam" id="PF01520">
    <property type="entry name" value="Amidase_3"/>
    <property type="match status" value="1"/>
</dbReference>
<proteinExistence type="predicted"/>
<dbReference type="Proteomes" id="UP001238088">
    <property type="component" value="Unassembled WGS sequence"/>
</dbReference>
<reference evidence="6 7" key="1">
    <citation type="submission" date="2023-07" db="EMBL/GenBank/DDBJ databases">
        <title>Genomic Encyclopedia of Type Strains, Phase IV (KMG-IV): sequencing the most valuable type-strain genomes for metagenomic binning, comparative biology and taxonomic classification.</title>
        <authorList>
            <person name="Goeker M."/>
        </authorList>
    </citation>
    <scope>NUCLEOTIDE SEQUENCE [LARGE SCALE GENOMIC DNA]</scope>
    <source>
        <strain evidence="6 7">DSM 23494</strain>
    </source>
</reference>
<feature type="domain" description="SH3b" evidence="4">
    <location>
        <begin position="364"/>
        <end position="426"/>
    </location>
</feature>
<keyword evidence="1" id="KW-0378">Hydrolase</keyword>
<dbReference type="InterPro" id="IPR003646">
    <property type="entry name" value="SH3-like_bac-type"/>
</dbReference>
<dbReference type="InterPro" id="IPR002508">
    <property type="entry name" value="MurNAc-LAA_cat"/>
</dbReference>
<dbReference type="InterPro" id="IPR050695">
    <property type="entry name" value="N-acetylmuramoyl_amidase_3"/>
</dbReference>
<evidence type="ECO:0000259" key="5">
    <source>
        <dbReference type="SMART" id="SM00646"/>
    </source>
</evidence>
<keyword evidence="2" id="KW-0961">Cell wall biogenesis/degradation</keyword>
<evidence type="ECO:0000313" key="7">
    <source>
        <dbReference type="Proteomes" id="UP001238088"/>
    </source>
</evidence>